<feature type="binding site" evidence="14">
    <location>
        <position position="130"/>
    </location>
    <ligand>
        <name>Zn(2+)</name>
        <dbReference type="ChEBI" id="CHEBI:29105"/>
        <note>catalytic</note>
    </ligand>
</feature>
<evidence type="ECO:0000256" key="15">
    <source>
        <dbReference type="PIRSR" id="PIRSR001415-5"/>
    </source>
</evidence>
<organism evidence="18 19">
    <name type="scientific">Anaerotalea alkaliphila</name>
    <dbReference type="NCBI Taxonomy" id="2662126"/>
    <lineage>
        <taxon>Bacteria</taxon>
        <taxon>Bacillati</taxon>
        <taxon>Bacillota</taxon>
        <taxon>Clostridia</taxon>
        <taxon>Eubacteriales</taxon>
        <taxon>Anaerotalea</taxon>
    </lineage>
</organism>
<name>A0A7X5HT96_9FIRM</name>
<accession>A0A7X5HT96</accession>
<gene>
    <name evidence="18" type="primary">hemB</name>
    <name evidence="18" type="ORF">GXN74_00570</name>
</gene>
<dbReference type="Proteomes" id="UP000461585">
    <property type="component" value="Unassembled WGS sequence"/>
</dbReference>
<dbReference type="PIRSF" id="PIRSF001415">
    <property type="entry name" value="Porphbilin_synth"/>
    <property type="match status" value="1"/>
</dbReference>
<dbReference type="GO" id="GO:0005829">
    <property type="term" value="C:cytosol"/>
    <property type="evidence" value="ECO:0007669"/>
    <property type="project" value="TreeGrafter"/>
</dbReference>
<feature type="active site" description="Schiff-base intermediate with substrate" evidence="12">
    <location>
        <position position="249"/>
    </location>
</feature>
<keyword evidence="19" id="KW-1185">Reference proteome</keyword>
<dbReference type="UniPathway" id="UPA00251">
    <property type="reaction ID" value="UER00318"/>
</dbReference>
<evidence type="ECO:0000256" key="17">
    <source>
        <dbReference type="RuleBase" id="RU004161"/>
    </source>
</evidence>
<evidence type="ECO:0000256" key="7">
    <source>
        <dbReference type="ARBA" id="ARBA00023133"/>
    </source>
</evidence>
<comment type="cofactor">
    <cofactor evidence="1">
        <name>Zn(2+)</name>
        <dbReference type="ChEBI" id="CHEBI:29105"/>
    </cofactor>
</comment>
<dbReference type="CDD" id="cd00384">
    <property type="entry name" value="ALAD_PBGS"/>
    <property type="match status" value="1"/>
</dbReference>
<dbReference type="PANTHER" id="PTHR11458">
    <property type="entry name" value="DELTA-AMINOLEVULINIC ACID DEHYDRATASE"/>
    <property type="match status" value="1"/>
</dbReference>
<dbReference type="EMBL" id="JAAEEH010000001">
    <property type="protein sequence ID" value="NDL66238.1"/>
    <property type="molecule type" value="Genomic_DNA"/>
</dbReference>
<keyword evidence="14" id="KW-0479">Metal-binding</keyword>
<feature type="binding site" evidence="15">
    <location>
        <position position="234"/>
    </location>
    <ligand>
        <name>Mg(2+)</name>
        <dbReference type="ChEBI" id="CHEBI:18420"/>
    </ligand>
</feature>
<dbReference type="Pfam" id="PF00490">
    <property type="entry name" value="ALAD"/>
    <property type="match status" value="1"/>
</dbReference>
<proteinExistence type="inferred from homology"/>
<dbReference type="GO" id="GO:0004655">
    <property type="term" value="F:porphobilinogen synthase activity"/>
    <property type="evidence" value="ECO:0007669"/>
    <property type="project" value="UniProtKB-EC"/>
</dbReference>
<evidence type="ECO:0000256" key="10">
    <source>
        <dbReference type="ARBA" id="ARBA00025628"/>
    </source>
</evidence>
<evidence type="ECO:0000256" key="11">
    <source>
        <dbReference type="ARBA" id="ARBA00047651"/>
    </source>
</evidence>
<dbReference type="FunFam" id="3.20.20.70:FF:000019">
    <property type="entry name" value="Delta-aminolevulinic acid dehydratase"/>
    <property type="match status" value="1"/>
</dbReference>
<comment type="similarity">
    <text evidence="3 17">Belongs to the ALAD family.</text>
</comment>
<evidence type="ECO:0000256" key="8">
    <source>
        <dbReference type="ARBA" id="ARBA00023239"/>
    </source>
</evidence>
<evidence type="ECO:0000256" key="2">
    <source>
        <dbReference type="ARBA" id="ARBA00004694"/>
    </source>
</evidence>
<feature type="binding site" evidence="13">
    <location>
        <position position="313"/>
    </location>
    <ligand>
        <name>5-aminolevulinate</name>
        <dbReference type="ChEBI" id="CHEBI:356416"/>
        <label>2</label>
    </ligand>
</feature>
<feature type="binding site" evidence="13">
    <location>
        <position position="218"/>
    </location>
    <ligand>
        <name>5-aminolevulinate</name>
        <dbReference type="ChEBI" id="CHEBI:356416"/>
        <label>1</label>
    </ligand>
</feature>
<evidence type="ECO:0000256" key="6">
    <source>
        <dbReference type="ARBA" id="ARBA00020771"/>
    </source>
</evidence>
<evidence type="ECO:0000256" key="4">
    <source>
        <dbReference type="ARBA" id="ARBA00011823"/>
    </source>
</evidence>
<comment type="function">
    <text evidence="10">Catalyzes an early step in the biosynthesis of tetrapyrroles. Binds two molecules of 5-aminolevulinate per subunit, each at a distinct site, and catalyzes their condensation to form porphobilinogen.</text>
</comment>
<comment type="subunit">
    <text evidence="4 16">Homooctamer.</text>
</comment>
<keyword evidence="9 16" id="KW-0627">Porphyrin biosynthesis</keyword>
<comment type="catalytic activity">
    <reaction evidence="11 16">
        <text>2 5-aminolevulinate = porphobilinogen + 2 H2O + H(+)</text>
        <dbReference type="Rhea" id="RHEA:24064"/>
        <dbReference type="ChEBI" id="CHEBI:15377"/>
        <dbReference type="ChEBI" id="CHEBI:15378"/>
        <dbReference type="ChEBI" id="CHEBI:58126"/>
        <dbReference type="ChEBI" id="CHEBI:356416"/>
        <dbReference type="EC" id="4.2.1.24"/>
    </reaction>
</comment>
<feature type="binding site" evidence="13">
    <location>
        <position position="275"/>
    </location>
    <ligand>
        <name>5-aminolevulinate</name>
        <dbReference type="ChEBI" id="CHEBI:356416"/>
        <label>2</label>
    </ligand>
</feature>
<feature type="binding site" evidence="14">
    <location>
        <position position="122"/>
    </location>
    <ligand>
        <name>Zn(2+)</name>
        <dbReference type="ChEBI" id="CHEBI:29105"/>
        <note>catalytic</note>
    </ligand>
</feature>
<comment type="caution">
    <text evidence="18">The sequence shown here is derived from an EMBL/GenBank/DDBJ whole genome shotgun (WGS) entry which is preliminary data.</text>
</comment>
<evidence type="ECO:0000256" key="5">
    <source>
        <dbReference type="ARBA" id="ARBA00012053"/>
    </source>
</evidence>
<keyword evidence="15" id="KW-0460">Magnesium</keyword>
<dbReference type="PANTHER" id="PTHR11458:SF0">
    <property type="entry name" value="DELTA-AMINOLEVULINIC ACID DEHYDRATASE"/>
    <property type="match status" value="1"/>
</dbReference>
<dbReference type="PRINTS" id="PR00144">
    <property type="entry name" value="DALDHYDRTASE"/>
</dbReference>
<keyword evidence="7" id="KW-0350">Heme biosynthesis</keyword>
<dbReference type="Gene3D" id="3.20.20.70">
    <property type="entry name" value="Aldolase class I"/>
    <property type="match status" value="1"/>
</dbReference>
<dbReference type="InterPro" id="IPR030656">
    <property type="entry name" value="ALAD_AS"/>
</dbReference>
<dbReference type="SUPFAM" id="SSF51569">
    <property type="entry name" value="Aldolase"/>
    <property type="match status" value="1"/>
</dbReference>
<feature type="active site" description="Schiff-base intermediate with substrate" evidence="12">
    <location>
        <position position="196"/>
    </location>
</feature>
<protein>
    <recommendedName>
        <fullName evidence="6 16">Delta-aminolevulinic acid dehydratase</fullName>
        <ecNumber evidence="5 16">4.2.1.24</ecNumber>
    </recommendedName>
</protein>
<feature type="binding site" evidence="14">
    <location>
        <position position="120"/>
    </location>
    <ligand>
        <name>Zn(2+)</name>
        <dbReference type="ChEBI" id="CHEBI:29105"/>
        <note>catalytic</note>
    </ligand>
</feature>
<evidence type="ECO:0000313" key="18">
    <source>
        <dbReference type="EMBL" id="NDL66238.1"/>
    </source>
</evidence>
<dbReference type="GO" id="GO:0008270">
    <property type="term" value="F:zinc ion binding"/>
    <property type="evidence" value="ECO:0007669"/>
    <property type="project" value="TreeGrafter"/>
</dbReference>
<evidence type="ECO:0000256" key="1">
    <source>
        <dbReference type="ARBA" id="ARBA00001947"/>
    </source>
</evidence>
<evidence type="ECO:0000256" key="14">
    <source>
        <dbReference type="PIRSR" id="PIRSR001415-3"/>
    </source>
</evidence>
<dbReference type="InterPro" id="IPR013785">
    <property type="entry name" value="Aldolase_TIM"/>
</dbReference>
<keyword evidence="14" id="KW-0862">Zinc</keyword>
<evidence type="ECO:0000256" key="16">
    <source>
        <dbReference type="RuleBase" id="RU000515"/>
    </source>
</evidence>
<evidence type="ECO:0000256" key="13">
    <source>
        <dbReference type="PIRSR" id="PIRSR001415-2"/>
    </source>
</evidence>
<comment type="pathway">
    <text evidence="2">Porphyrin-containing compound metabolism; protoporphyrin-IX biosynthesis; coproporphyrinogen-III from 5-aminolevulinate: step 1/4.</text>
</comment>
<dbReference type="SMART" id="SM01004">
    <property type="entry name" value="ALAD"/>
    <property type="match status" value="1"/>
</dbReference>
<dbReference type="InterPro" id="IPR001731">
    <property type="entry name" value="ALAD"/>
</dbReference>
<evidence type="ECO:0000256" key="12">
    <source>
        <dbReference type="PIRSR" id="PIRSR001415-1"/>
    </source>
</evidence>
<dbReference type="GO" id="GO:0006782">
    <property type="term" value="P:protoporphyrinogen IX biosynthetic process"/>
    <property type="evidence" value="ECO:0007669"/>
    <property type="project" value="UniProtKB-UniPathway"/>
</dbReference>
<sequence length="332" mass="36742">MNMERRMPARLRGSAQLRDMVRENRIDMSDIICPVFFVEGKGIKEEIPSLRGQYHYSVDAFLKDLPELKSKGIRALLLFGVPKEKDAQADCAKDAGGVVQSALRALKEADGGMLLLTDVCLCQYKSDGHCCFFHGDGHIDREKTLKVLVEAALSHAQAGADILAPSDMMDGRVGAIREALDEGGYSHVPIMAYSAKYASSFYGPFRDAAHSAPGFGDRKAYQMDPANKREALVELLLDVEEGADFLMVKPAMPYLDIIQDARQNTRLPVAAYQVSGEYALLRNGFEQGILEEKGLFESLLCIKRSGADLIITYFAKDVQEWIGRYQTEGNCV</sequence>
<feature type="binding site" evidence="13">
    <location>
        <position position="206"/>
    </location>
    <ligand>
        <name>5-aminolevulinate</name>
        <dbReference type="ChEBI" id="CHEBI:356416"/>
        <label>1</label>
    </ligand>
</feature>
<reference evidence="18 19" key="1">
    <citation type="submission" date="2020-01" db="EMBL/GenBank/DDBJ databases">
        <title>Anaeroalcalibacter tamaniensis gen. nov., sp. nov., moderately halophilic strictly anaerobic fermenter bacterium from mud volcano of Taman peninsula.</title>
        <authorList>
            <person name="Frolova A."/>
            <person name="Merkel A.Y."/>
            <person name="Slobodkin A.I."/>
        </authorList>
    </citation>
    <scope>NUCLEOTIDE SEQUENCE [LARGE SCALE GENOMIC DNA]</scope>
    <source>
        <strain evidence="18 19">F-3ap</strain>
    </source>
</reference>
<evidence type="ECO:0000313" key="19">
    <source>
        <dbReference type="Proteomes" id="UP000461585"/>
    </source>
</evidence>
<evidence type="ECO:0000256" key="9">
    <source>
        <dbReference type="ARBA" id="ARBA00023244"/>
    </source>
</evidence>
<dbReference type="PROSITE" id="PS00169">
    <property type="entry name" value="D_ALA_DEHYDRATASE"/>
    <property type="match status" value="1"/>
</dbReference>
<dbReference type="EC" id="4.2.1.24" evidence="5 16"/>
<dbReference type="AlphaFoldDB" id="A0A7X5HT96"/>
<keyword evidence="8 16" id="KW-0456">Lyase</keyword>
<dbReference type="NCBIfam" id="NF006762">
    <property type="entry name" value="PRK09283.1"/>
    <property type="match status" value="1"/>
</dbReference>
<evidence type="ECO:0000256" key="3">
    <source>
        <dbReference type="ARBA" id="ARBA00008055"/>
    </source>
</evidence>